<dbReference type="Proteomes" id="UP000239589">
    <property type="component" value="Unassembled WGS sequence"/>
</dbReference>
<feature type="compositionally biased region" description="Polar residues" evidence="4">
    <location>
        <begin position="382"/>
        <end position="400"/>
    </location>
</feature>
<evidence type="ECO:0000256" key="4">
    <source>
        <dbReference type="SAM" id="MobiDB-lite"/>
    </source>
</evidence>
<dbReference type="PANTHER" id="PTHR22990">
    <property type="entry name" value="F-BOX ONLY PROTEIN"/>
    <property type="match status" value="1"/>
</dbReference>
<proteinExistence type="predicted"/>
<dbReference type="AlphaFoldDB" id="A0A2S6CQX3"/>
<dbReference type="InterPro" id="IPR011050">
    <property type="entry name" value="Pectin_lyase_fold/virulence"/>
</dbReference>
<dbReference type="InterPro" id="IPR006626">
    <property type="entry name" value="PbH1"/>
</dbReference>
<evidence type="ECO:0000256" key="3">
    <source>
        <dbReference type="ARBA" id="ARBA00022786"/>
    </source>
</evidence>
<evidence type="ECO:0000313" key="6">
    <source>
        <dbReference type="EMBL" id="PPJ62146.1"/>
    </source>
</evidence>
<feature type="region of interest" description="Disordered" evidence="4">
    <location>
        <begin position="380"/>
        <end position="400"/>
    </location>
</feature>
<keyword evidence="2" id="KW-0677">Repeat</keyword>
<dbReference type="EMBL" id="PGEM01000139">
    <property type="protein sequence ID" value="PPJ62146.1"/>
    <property type="molecule type" value="Genomic_DNA"/>
</dbReference>
<evidence type="ECO:0000259" key="5">
    <source>
        <dbReference type="Pfam" id="PF07602"/>
    </source>
</evidence>
<comment type="pathway">
    <text evidence="1">Protein modification; protein ubiquitination.</text>
</comment>
<keyword evidence="7" id="KW-1185">Reference proteome</keyword>
<dbReference type="NCBIfam" id="TIGR03804">
    <property type="entry name" value="para_beta_helix"/>
    <property type="match status" value="1"/>
</dbReference>
<comment type="caution">
    <text evidence="6">The sequence shown here is derived from an EMBL/GenBank/DDBJ whole genome shotgun (WGS) entry which is preliminary data.</text>
</comment>
<protein>
    <recommendedName>
        <fullName evidence="5">DUF1565 domain-containing protein</fullName>
    </recommendedName>
</protein>
<evidence type="ECO:0000256" key="1">
    <source>
        <dbReference type="ARBA" id="ARBA00004906"/>
    </source>
</evidence>
<organism evidence="6 7">
    <name type="scientific">Cuspidothrix issatschenkoi CHARLIE-1</name>
    <dbReference type="NCBI Taxonomy" id="2052836"/>
    <lineage>
        <taxon>Bacteria</taxon>
        <taxon>Bacillati</taxon>
        <taxon>Cyanobacteriota</taxon>
        <taxon>Cyanophyceae</taxon>
        <taxon>Nostocales</taxon>
        <taxon>Aphanizomenonaceae</taxon>
        <taxon>Cuspidothrix</taxon>
    </lineage>
</organism>
<dbReference type="Gene3D" id="2.160.20.10">
    <property type="entry name" value="Single-stranded right-handed beta-helix, Pectin lyase-like"/>
    <property type="match status" value="1"/>
</dbReference>
<dbReference type="Pfam" id="PF07602">
    <property type="entry name" value="DUF1565"/>
    <property type="match status" value="1"/>
</dbReference>
<dbReference type="SMART" id="SM00710">
    <property type="entry name" value="PbH1"/>
    <property type="match status" value="5"/>
</dbReference>
<dbReference type="PANTHER" id="PTHR22990:SF15">
    <property type="entry name" value="F-BOX ONLY PROTEIN 10"/>
    <property type="match status" value="1"/>
</dbReference>
<dbReference type="OrthoDB" id="9759810at2"/>
<gene>
    <name evidence="6" type="ORF">CUN59_16985</name>
</gene>
<dbReference type="InterPro" id="IPR011459">
    <property type="entry name" value="DUF1565"/>
</dbReference>
<dbReference type="SUPFAM" id="SSF51126">
    <property type="entry name" value="Pectin lyase-like"/>
    <property type="match status" value="1"/>
</dbReference>
<accession>A0A2S6CQX3</accession>
<dbReference type="InterPro" id="IPR051550">
    <property type="entry name" value="SCF-Subunits/Alg-Epimerases"/>
</dbReference>
<dbReference type="InterPro" id="IPR012334">
    <property type="entry name" value="Pectin_lyas_fold"/>
</dbReference>
<dbReference type="RefSeq" id="WP_104388950.1">
    <property type="nucleotide sequence ID" value="NZ_PGEM01000139.1"/>
</dbReference>
<dbReference type="InterPro" id="IPR022441">
    <property type="entry name" value="Para_beta_helix_rpt-2"/>
</dbReference>
<reference evidence="6 7" key="1">
    <citation type="submission" date="2018-02" db="EMBL/GenBank/DDBJ databases">
        <title>Discovery of a pederin family compound in a non-symbiotic bloom-forming cyanobacterium.</title>
        <authorList>
            <person name="Kust A."/>
            <person name="Mares J."/>
            <person name="Jokela J."/>
            <person name="Urajova P."/>
            <person name="Hajek J."/>
            <person name="Saurav K."/>
            <person name="Voracova K."/>
            <person name="Fewer D.P."/>
            <person name="Haapaniemi E."/>
            <person name="Permi P."/>
            <person name="Rehakova K."/>
            <person name="Sivonen K."/>
            <person name="Hrouzek P."/>
        </authorList>
    </citation>
    <scope>NUCLEOTIDE SEQUENCE [LARGE SCALE GENOMIC DNA]</scope>
    <source>
        <strain evidence="6 7">CHARLIE-1</strain>
    </source>
</reference>
<evidence type="ECO:0000313" key="7">
    <source>
        <dbReference type="Proteomes" id="UP000239589"/>
    </source>
</evidence>
<sequence>MIIPEKSVNTLHNSLNCPVLTLTVGLALTSATIFMANVSSVLAQVPAGIQPTLQNRQTISQANQLFVNSSLGNDKTGNGTAIAPWRTITRALEASPPNSVIILAPGTYSTKTGEVFPLMLKPGVAIQGDISNKGKTVTITGGGEYLSRRFGGQNVAIVGANQTSLTGVTVTNTNPRGYGLWIESSNIIVGENTFTNNTQDGIAITGDGTPSISKNFFIRNGANGITISGNARPEIRENIFQDTGFGINITQNSAPVVVANQIQNNRSGIIVQANATPLLRNNIIQGNKEDGLVIIGQARPDLGISYDPGKNVFRNNGRYDINAKTAKLVISGAGNNLASNRISGQVDLQGINAPLPPTATLPRTPITNPRLREPILPRTIKTVPNPNQLPPVTNSQGDSPQSNYIQLDSGAIEFVAPQGAGENLPNSNPIANSQDYPTSGQNVRYRVLVLVANQQQQNLVTSLVSGAFAKVWQGQRVMQVGVFSTQEGTAEIVNLFKRKRLRTVVEPFK</sequence>
<name>A0A2S6CQX3_9CYAN</name>
<evidence type="ECO:0000256" key="2">
    <source>
        <dbReference type="ARBA" id="ARBA00022737"/>
    </source>
</evidence>
<feature type="domain" description="DUF1565" evidence="5">
    <location>
        <begin position="72"/>
        <end position="337"/>
    </location>
</feature>
<keyword evidence="3" id="KW-0833">Ubl conjugation pathway</keyword>